<feature type="transmembrane region" description="Helical" evidence="2">
    <location>
        <begin position="456"/>
        <end position="480"/>
    </location>
</feature>
<dbReference type="Gene3D" id="2.60.40.10">
    <property type="entry name" value="Immunoglobulins"/>
    <property type="match status" value="3"/>
</dbReference>
<dbReference type="EMBL" id="JAODUO010000297">
    <property type="protein sequence ID" value="KAK2183740.1"/>
    <property type="molecule type" value="Genomic_DNA"/>
</dbReference>
<feature type="compositionally biased region" description="Basic and acidic residues" evidence="1">
    <location>
        <begin position="852"/>
        <end position="866"/>
    </location>
</feature>
<gene>
    <name evidence="4" type="ORF">NP493_297g01011</name>
</gene>
<evidence type="ECO:0000313" key="4">
    <source>
        <dbReference type="EMBL" id="KAK2183740.1"/>
    </source>
</evidence>
<feature type="compositionally biased region" description="Polar residues" evidence="1">
    <location>
        <begin position="826"/>
        <end position="846"/>
    </location>
</feature>
<dbReference type="InterPro" id="IPR036116">
    <property type="entry name" value="FN3_sf"/>
</dbReference>
<dbReference type="InterPro" id="IPR003961">
    <property type="entry name" value="FN3_dom"/>
</dbReference>
<comment type="caution">
    <text evidence="4">The sequence shown here is derived from an EMBL/GenBank/DDBJ whole genome shotgun (WGS) entry which is preliminary data.</text>
</comment>
<dbReference type="AlphaFoldDB" id="A0AAD9L6W4"/>
<keyword evidence="2" id="KW-0812">Transmembrane</keyword>
<keyword evidence="2" id="KW-0472">Membrane</keyword>
<dbReference type="PROSITE" id="PS50853">
    <property type="entry name" value="FN3"/>
    <property type="match status" value="2"/>
</dbReference>
<feature type="region of interest" description="Disordered" evidence="1">
    <location>
        <begin position="781"/>
        <end position="1082"/>
    </location>
</feature>
<dbReference type="SUPFAM" id="SSF49265">
    <property type="entry name" value="Fibronectin type III"/>
    <property type="match status" value="2"/>
</dbReference>
<dbReference type="CDD" id="cd00063">
    <property type="entry name" value="FN3"/>
    <property type="match status" value="2"/>
</dbReference>
<feature type="compositionally biased region" description="Basic and acidic residues" evidence="1">
    <location>
        <begin position="1006"/>
        <end position="1019"/>
    </location>
</feature>
<dbReference type="Pfam" id="PF00041">
    <property type="entry name" value="fn3"/>
    <property type="match status" value="2"/>
</dbReference>
<feature type="region of interest" description="Disordered" evidence="1">
    <location>
        <begin position="690"/>
        <end position="737"/>
    </location>
</feature>
<feature type="domain" description="Fibronectin type-III" evidence="3">
    <location>
        <begin position="359"/>
        <end position="451"/>
    </location>
</feature>
<feature type="compositionally biased region" description="Low complexity" evidence="1">
    <location>
        <begin position="704"/>
        <end position="718"/>
    </location>
</feature>
<evidence type="ECO:0000256" key="1">
    <source>
        <dbReference type="SAM" id="MobiDB-lite"/>
    </source>
</evidence>
<feature type="domain" description="Fibronectin type-III" evidence="3">
    <location>
        <begin position="34"/>
        <end position="127"/>
    </location>
</feature>
<keyword evidence="5" id="KW-1185">Reference proteome</keyword>
<protein>
    <recommendedName>
        <fullName evidence="3">Fibronectin type-III domain-containing protein</fullName>
    </recommendedName>
</protein>
<keyword evidence="2" id="KW-1133">Transmembrane helix</keyword>
<reference evidence="4" key="1">
    <citation type="journal article" date="2023" name="Mol. Biol. Evol.">
        <title>Third-Generation Sequencing Reveals the Adaptive Role of the Epigenome in Three Deep-Sea Polychaetes.</title>
        <authorList>
            <person name="Perez M."/>
            <person name="Aroh O."/>
            <person name="Sun Y."/>
            <person name="Lan Y."/>
            <person name="Juniper S.K."/>
            <person name="Young C.R."/>
            <person name="Angers B."/>
            <person name="Qian P.Y."/>
        </authorList>
    </citation>
    <scope>NUCLEOTIDE SEQUENCE</scope>
    <source>
        <strain evidence="4">R07B-5</strain>
    </source>
</reference>
<dbReference type="InterPro" id="IPR013783">
    <property type="entry name" value="Ig-like_fold"/>
</dbReference>
<evidence type="ECO:0000256" key="2">
    <source>
        <dbReference type="SAM" id="Phobius"/>
    </source>
</evidence>
<name>A0AAD9L6W4_RIDPI</name>
<sequence length="1082" mass="116453">MIYYMEVEATNELGTVFKSREHVINTNYIVQPDPVSDLSVSGAGKRHLELTWLSPARNKRILYKILYKSPWMSDPQEVNTTETSVTLQNLTPYALYEISVTGIPLIANKAVGFWSNNSSLKHRTLEDVPGAAPAVTPGGFVTADKGVNNRSVIVHWTPIPVPLRHGIVLATRVRYSILDPTRHHRVTRYLTSATDASVIVVNDTTTYRAEVMLRKDQSYRIVVDVKNAAGYNNALSLQPVIIEKESAMPAKPSTFIVQGNSTGIYLNWTAVDGATNYTIYWCEGSLHDLQCKGTLIWKTLHVASTSLAIPLDKHRYSEYIFAISVEKAIAGGPGRPAVTTSTGMLWSDCTYAIGKELKAPKQVRFADHQESDSLRVEWTRPSCTETGYIRNFLVVYCLDDQCEETKVDPLRKEYQIKKLSADKIYKVKVESESPLGESASSPFIEMKVRRSGLTRGAIAGTAVAAGFVAIIILIGVVATIKKCKKSVEHYKTLVIAPPERPVTSLPPQIIEEEDDTMPDPTVDGSVPYFIPNHSGQSRVRENFENDELERDHRYHNNVYPGRRHSSRCQSVDSGPDASIYSVDTVMSTLESSAGSRLDDVFVDPSKGSARFYSVAPSNSLDMVPEEMSLLNHQPPGGAVEGAARSQPCSDGDRKMAEVNDRLLEQNGDIDDSMLESAAVHNLQMLLQANNNNASGMPGRPPKGGKPLLPSGTAPSSSSRTRESRENSVQSDDGVVPAISPYCQVGDVPNGNATGTALSNGGYVHHGSALIAGGVDNRNNANNNNNVHLGGASLHSSEGDSINAPFLTTDESDGSATTDGEPPSGPSEKTPTPVYNSGAGVNQTEDSVGNGHVLDDTGTKHHSDSQPRLKTGGYVTEVPLPGTPPSGNTLRPVPAAGGYVTLDDVTVQSDPESDSDTSSSSGIGDTAPSPQCIAPLPCRDSYSSVDSDDRDVDLVKCTSPTVAPPGANTQCKDNPSGAPVVSDYFKENHIPFDSQESCPHQSSGPPSEHDSLLGNSDHDNAALTPLRSPQRGPNGTCGKAYQDPGYTQVVDPDRWPRASHNMPSGYVTLPPILQNGITGATAS</sequence>
<evidence type="ECO:0000313" key="5">
    <source>
        <dbReference type="Proteomes" id="UP001209878"/>
    </source>
</evidence>
<organism evidence="4 5">
    <name type="scientific">Ridgeia piscesae</name>
    <name type="common">Tubeworm</name>
    <dbReference type="NCBI Taxonomy" id="27915"/>
    <lineage>
        <taxon>Eukaryota</taxon>
        <taxon>Metazoa</taxon>
        <taxon>Spiralia</taxon>
        <taxon>Lophotrochozoa</taxon>
        <taxon>Annelida</taxon>
        <taxon>Polychaeta</taxon>
        <taxon>Sedentaria</taxon>
        <taxon>Canalipalpata</taxon>
        <taxon>Sabellida</taxon>
        <taxon>Siboglinidae</taxon>
        <taxon>Ridgeia</taxon>
    </lineage>
</organism>
<feature type="compositionally biased region" description="Polar residues" evidence="1">
    <location>
        <begin position="993"/>
        <end position="1004"/>
    </location>
</feature>
<accession>A0AAD9L6W4</accession>
<dbReference type="Proteomes" id="UP001209878">
    <property type="component" value="Unassembled WGS sequence"/>
</dbReference>
<dbReference type="SMART" id="SM00060">
    <property type="entry name" value="FN3"/>
    <property type="match status" value="4"/>
</dbReference>
<evidence type="ECO:0000259" key="3">
    <source>
        <dbReference type="PROSITE" id="PS50853"/>
    </source>
</evidence>
<proteinExistence type="predicted"/>